<evidence type="ECO:0000313" key="10">
    <source>
        <dbReference type="Proteomes" id="UP000054279"/>
    </source>
</evidence>
<evidence type="ECO:0000256" key="6">
    <source>
        <dbReference type="PIRSR" id="PIRSR602403-1"/>
    </source>
</evidence>
<evidence type="ECO:0000256" key="2">
    <source>
        <dbReference type="ARBA" id="ARBA00010617"/>
    </source>
</evidence>
<comment type="cofactor">
    <cofactor evidence="1 6">
        <name>heme</name>
        <dbReference type="ChEBI" id="CHEBI:30413"/>
    </cofactor>
</comment>
<dbReference type="GO" id="GO:0020037">
    <property type="term" value="F:heme binding"/>
    <property type="evidence" value="ECO:0007669"/>
    <property type="project" value="InterPro"/>
</dbReference>
<evidence type="ECO:0008006" key="11">
    <source>
        <dbReference type="Google" id="ProtNLM"/>
    </source>
</evidence>
<keyword evidence="3 6" id="KW-0479">Metal-binding</keyword>
<dbReference type="EMBL" id="KN837357">
    <property type="protein sequence ID" value="KIJ26780.1"/>
    <property type="molecule type" value="Genomic_DNA"/>
</dbReference>
<keyword evidence="8" id="KW-0812">Transmembrane</keyword>
<dbReference type="CDD" id="cd11041">
    <property type="entry name" value="CYP503A1-like"/>
    <property type="match status" value="1"/>
</dbReference>
<name>A0A0C9UNA7_SPHS4</name>
<evidence type="ECO:0000256" key="4">
    <source>
        <dbReference type="ARBA" id="ARBA00023002"/>
    </source>
</evidence>
<organism evidence="9 10">
    <name type="scientific">Sphaerobolus stellatus (strain SS14)</name>
    <dbReference type="NCBI Taxonomy" id="990650"/>
    <lineage>
        <taxon>Eukaryota</taxon>
        <taxon>Fungi</taxon>
        <taxon>Dikarya</taxon>
        <taxon>Basidiomycota</taxon>
        <taxon>Agaricomycotina</taxon>
        <taxon>Agaricomycetes</taxon>
        <taxon>Phallomycetidae</taxon>
        <taxon>Geastrales</taxon>
        <taxon>Sphaerobolaceae</taxon>
        <taxon>Sphaerobolus</taxon>
    </lineage>
</organism>
<dbReference type="Gene3D" id="1.10.630.10">
    <property type="entry name" value="Cytochrome P450"/>
    <property type="match status" value="1"/>
</dbReference>
<evidence type="ECO:0000256" key="7">
    <source>
        <dbReference type="RuleBase" id="RU000461"/>
    </source>
</evidence>
<feature type="binding site" description="axial binding residue" evidence="6">
    <location>
        <position position="455"/>
    </location>
    <ligand>
        <name>heme</name>
        <dbReference type="ChEBI" id="CHEBI:30413"/>
    </ligand>
    <ligandPart>
        <name>Fe</name>
        <dbReference type="ChEBI" id="CHEBI:18248"/>
    </ligandPart>
</feature>
<keyword evidence="8" id="KW-1133">Transmembrane helix</keyword>
<evidence type="ECO:0000256" key="8">
    <source>
        <dbReference type="SAM" id="Phobius"/>
    </source>
</evidence>
<dbReference type="HOGENOM" id="CLU_022195_0_2_1"/>
<evidence type="ECO:0000256" key="3">
    <source>
        <dbReference type="ARBA" id="ARBA00022723"/>
    </source>
</evidence>
<accession>A0A0C9UNA7</accession>
<keyword evidence="10" id="KW-1185">Reference proteome</keyword>
<dbReference type="InterPro" id="IPR001128">
    <property type="entry name" value="Cyt_P450"/>
</dbReference>
<dbReference type="InterPro" id="IPR017972">
    <property type="entry name" value="Cyt_P450_CS"/>
</dbReference>
<feature type="transmembrane region" description="Helical" evidence="8">
    <location>
        <begin position="20"/>
        <end position="38"/>
    </location>
</feature>
<dbReference type="GO" id="GO:0016705">
    <property type="term" value="F:oxidoreductase activity, acting on paired donors, with incorporation or reduction of molecular oxygen"/>
    <property type="evidence" value="ECO:0007669"/>
    <property type="project" value="InterPro"/>
</dbReference>
<dbReference type="InterPro" id="IPR002403">
    <property type="entry name" value="Cyt_P450_E_grp-IV"/>
</dbReference>
<dbReference type="Pfam" id="PF00067">
    <property type="entry name" value="p450"/>
    <property type="match status" value="1"/>
</dbReference>
<keyword evidence="8" id="KW-0472">Membrane</keyword>
<sequence>MPPAQSIPFWQSLTVSSTESLGIVAIIALVVFYSLPWLHKQRLLASIPAIGPTSPISFYRFRTSTFHANARAIVEEAARKHKIFRVPQVYGWHIVVSETQYIDDLRKAPDDYATFSDAMEEMMLVRYLLGPTLNKNHYTTEIIKHQLARNLPNLFSDIREETIIAIENKIPLTEDWIKLPAYGIVVQIIAQITNRILVGVPLCRNKDFLNLNIGFTMEVNTGKRKLQQYPDLFRPLVAKYLTSVPQRIEQALQFLRPFIEEKEQKLKDYGKDYPDKTETFLSWIVDEAQGEERSPIKLTNRILMLNFGAIHTSSSTFTHALYELAARPQYIPALREEVETVVKRYGWSKMALIHMNKLDSLFKETQRLNGHGCLSVTRMALKEFTFSDGTRIPKGTIMSAASAIPHLNDEVYPDPKTFDPFRFSKIREKEGQGTSNQFVATNNDYLAFGHGKHACPGRFFAANELKLMMAHIILTYDIKLEQDGVKPLNQWFGLSCMPNPRGSVLFRRRRD</sequence>
<dbReference type="PANTHER" id="PTHR46206">
    <property type="entry name" value="CYTOCHROME P450"/>
    <property type="match status" value="1"/>
</dbReference>
<evidence type="ECO:0000256" key="5">
    <source>
        <dbReference type="ARBA" id="ARBA00023004"/>
    </source>
</evidence>
<dbReference type="PROSITE" id="PS00086">
    <property type="entry name" value="CYTOCHROME_P450"/>
    <property type="match status" value="1"/>
</dbReference>
<dbReference type="OrthoDB" id="1844152at2759"/>
<dbReference type="GO" id="GO:0005506">
    <property type="term" value="F:iron ion binding"/>
    <property type="evidence" value="ECO:0007669"/>
    <property type="project" value="InterPro"/>
</dbReference>
<keyword evidence="6 7" id="KW-0349">Heme</keyword>
<dbReference type="AlphaFoldDB" id="A0A0C9UNA7"/>
<evidence type="ECO:0000256" key="1">
    <source>
        <dbReference type="ARBA" id="ARBA00001971"/>
    </source>
</evidence>
<dbReference type="InterPro" id="IPR036396">
    <property type="entry name" value="Cyt_P450_sf"/>
</dbReference>
<comment type="similarity">
    <text evidence="2 7">Belongs to the cytochrome P450 family.</text>
</comment>
<keyword evidence="7" id="KW-0503">Monooxygenase</keyword>
<protein>
    <recommendedName>
        <fullName evidence="11">Cytochrome P450</fullName>
    </recommendedName>
</protein>
<reference evidence="9 10" key="1">
    <citation type="submission" date="2014-06" db="EMBL/GenBank/DDBJ databases">
        <title>Evolutionary Origins and Diversification of the Mycorrhizal Mutualists.</title>
        <authorList>
            <consortium name="DOE Joint Genome Institute"/>
            <consortium name="Mycorrhizal Genomics Consortium"/>
            <person name="Kohler A."/>
            <person name="Kuo A."/>
            <person name="Nagy L.G."/>
            <person name="Floudas D."/>
            <person name="Copeland A."/>
            <person name="Barry K.W."/>
            <person name="Cichocki N."/>
            <person name="Veneault-Fourrey C."/>
            <person name="LaButti K."/>
            <person name="Lindquist E.A."/>
            <person name="Lipzen A."/>
            <person name="Lundell T."/>
            <person name="Morin E."/>
            <person name="Murat C."/>
            <person name="Riley R."/>
            <person name="Ohm R."/>
            <person name="Sun H."/>
            <person name="Tunlid A."/>
            <person name="Henrissat B."/>
            <person name="Grigoriev I.V."/>
            <person name="Hibbett D.S."/>
            <person name="Martin F."/>
        </authorList>
    </citation>
    <scope>NUCLEOTIDE SEQUENCE [LARGE SCALE GENOMIC DNA]</scope>
    <source>
        <strain evidence="9 10">SS14</strain>
    </source>
</reference>
<dbReference type="SUPFAM" id="SSF48264">
    <property type="entry name" value="Cytochrome P450"/>
    <property type="match status" value="1"/>
</dbReference>
<keyword evidence="4 7" id="KW-0560">Oxidoreductase</keyword>
<gene>
    <name evidence="9" type="ORF">M422DRAFT_785135</name>
</gene>
<dbReference type="Proteomes" id="UP000054279">
    <property type="component" value="Unassembled WGS sequence"/>
</dbReference>
<proteinExistence type="inferred from homology"/>
<keyword evidence="5 6" id="KW-0408">Iron</keyword>
<dbReference type="PRINTS" id="PR00465">
    <property type="entry name" value="EP450IV"/>
</dbReference>
<evidence type="ECO:0000313" key="9">
    <source>
        <dbReference type="EMBL" id="KIJ26780.1"/>
    </source>
</evidence>
<dbReference type="GO" id="GO:0004497">
    <property type="term" value="F:monooxygenase activity"/>
    <property type="evidence" value="ECO:0007669"/>
    <property type="project" value="UniProtKB-KW"/>
</dbReference>